<dbReference type="Pfam" id="PF02096">
    <property type="entry name" value="60KD_IMP"/>
    <property type="match status" value="1"/>
</dbReference>
<dbReference type="AlphaFoldDB" id="A0A5P1E8V9"/>
<feature type="transmembrane region" description="Helical" evidence="8">
    <location>
        <begin position="119"/>
        <end position="139"/>
    </location>
</feature>
<keyword evidence="3 6" id="KW-0812">Transmembrane</keyword>
<dbReference type="GO" id="GO:0051205">
    <property type="term" value="P:protein insertion into membrane"/>
    <property type="evidence" value="ECO:0007669"/>
    <property type="project" value="TreeGrafter"/>
</dbReference>
<feature type="transmembrane region" description="Helical" evidence="8">
    <location>
        <begin position="192"/>
        <end position="211"/>
    </location>
</feature>
<proteinExistence type="inferred from homology"/>
<feature type="transmembrane region" description="Helical" evidence="8">
    <location>
        <begin position="231"/>
        <end position="252"/>
    </location>
</feature>
<evidence type="ECO:0000256" key="8">
    <source>
        <dbReference type="SAM" id="Phobius"/>
    </source>
</evidence>
<organism evidence="10 11">
    <name type="scientific">Asparagus officinalis</name>
    <name type="common">Garden asparagus</name>
    <dbReference type="NCBI Taxonomy" id="4686"/>
    <lineage>
        <taxon>Eukaryota</taxon>
        <taxon>Viridiplantae</taxon>
        <taxon>Streptophyta</taxon>
        <taxon>Embryophyta</taxon>
        <taxon>Tracheophyta</taxon>
        <taxon>Spermatophyta</taxon>
        <taxon>Magnoliopsida</taxon>
        <taxon>Liliopsida</taxon>
        <taxon>Asparagales</taxon>
        <taxon>Asparagaceae</taxon>
        <taxon>Asparagoideae</taxon>
        <taxon>Asparagus</taxon>
    </lineage>
</organism>
<evidence type="ECO:0000256" key="5">
    <source>
        <dbReference type="ARBA" id="ARBA00023136"/>
    </source>
</evidence>
<dbReference type="GO" id="GO:0010027">
    <property type="term" value="P:thylakoid membrane organization"/>
    <property type="evidence" value="ECO:0007669"/>
    <property type="project" value="TreeGrafter"/>
</dbReference>
<dbReference type="InterPro" id="IPR001708">
    <property type="entry name" value="YidC/ALB3/OXA1/COX18"/>
</dbReference>
<comment type="similarity">
    <text evidence="6">Belongs to the OXA1/ALB3/YidC family.</text>
</comment>
<accession>A0A5P1E8V9</accession>
<dbReference type="GO" id="GO:0032977">
    <property type="term" value="F:membrane insertase activity"/>
    <property type="evidence" value="ECO:0007669"/>
    <property type="project" value="InterPro"/>
</dbReference>
<keyword evidence="4 8" id="KW-1133">Transmembrane helix</keyword>
<dbReference type="OMA" id="GQPPIGW"/>
<evidence type="ECO:0000256" key="4">
    <source>
        <dbReference type="ARBA" id="ARBA00022989"/>
    </source>
</evidence>
<dbReference type="InterPro" id="IPR028055">
    <property type="entry name" value="YidC/Oxa/ALB_C"/>
</dbReference>
<dbReference type="Gramene" id="ONK62282">
    <property type="protein sequence ID" value="ONK62282"/>
    <property type="gene ID" value="A4U43_C07F2300"/>
</dbReference>
<evidence type="ECO:0000313" key="11">
    <source>
        <dbReference type="Proteomes" id="UP000243459"/>
    </source>
</evidence>
<evidence type="ECO:0000256" key="1">
    <source>
        <dbReference type="ARBA" id="ARBA00004141"/>
    </source>
</evidence>
<comment type="similarity">
    <text evidence="2">Belongs to the OXA1/ALB3/YidC (TC 2.A.9.2) family.</text>
</comment>
<sequence>MLRLLWIQRRARTRGGSTAQKSGGWFGFISDAMEVVLKVLKDGLQAIHVPYAYGFAIILLTVIVKVATLPLTKKQVESTLAMQNLQPKLKAIQERYKGNQERIQLETARLYKQAGVNPLAGCFPTLATIPVWIGLYQALSNVANEGLLTEGFFWIPSLAGPTTIAARQTGSGISWLFPFVDGHPPLGWSDTAAYLVLPVLLVVSQFVSMEIMKPPQSDDPAAKNSQLIFKFLPLMIGYFSLSVPSGLSIYWFTNNILSTAQQIWLRKLGGAKPAISADGGGIISAGQAKRSNSQPARSGERFKQLKAEENKIKVNKALPAEVEVLASTADSDDNSDGESKEELEEAYASSNSKQLPQYTGPRKGKRSKRKRTVQ</sequence>
<dbReference type="Proteomes" id="UP000243459">
    <property type="component" value="Chromosome 7"/>
</dbReference>
<feature type="compositionally biased region" description="Basic residues" evidence="7">
    <location>
        <begin position="362"/>
        <end position="374"/>
    </location>
</feature>
<evidence type="ECO:0000256" key="3">
    <source>
        <dbReference type="ARBA" id="ARBA00022692"/>
    </source>
</evidence>
<dbReference type="GO" id="GO:0072598">
    <property type="term" value="P:protein localization to chloroplast"/>
    <property type="evidence" value="ECO:0007669"/>
    <property type="project" value="TreeGrafter"/>
</dbReference>
<feature type="domain" description="Membrane insertase YidC/Oxa/ALB C-terminal" evidence="9">
    <location>
        <begin position="53"/>
        <end position="267"/>
    </location>
</feature>
<dbReference type="CDD" id="cd20070">
    <property type="entry name" value="5TM_YidC_Alb3"/>
    <property type="match status" value="1"/>
</dbReference>
<evidence type="ECO:0000256" key="6">
    <source>
        <dbReference type="RuleBase" id="RU003945"/>
    </source>
</evidence>
<evidence type="ECO:0000259" key="9">
    <source>
        <dbReference type="Pfam" id="PF02096"/>
    </source>
</evidence>
<dbReference type="PANTHER" id="PTHR12428:SF47">
    <property type="entry name" value="INNER MEMBRANE PROTEIN ALBINO3, CHLOROPLASTIC"/>
    <property type="match status" value="1"/>
</dbReference>
<dbReference type="NCBIfam" id="TIGR03592">
    <property type="entry name" value="yidC_oxa1_cterm"/>
    <property type="match status" value="1"/>
</dbReference>
<evidence type="ECO:0000313" key="10">
    <source>
        <dbReference type="EMBL" id="ONK62282.1"/>
    </source>
</evidence>
<evidence type="ECO:0000256" key="2">
    <source>
        <dbReference type="ARBA" id="ARBA00010583"/>
    </source>
</evidence>
<dbReference type="OrthoDB" id="2148490at2759"/>
<protein>
    <recommendedName>
        <fullName evidence="9">Membrane insertase YidC/Oxa/ALB C-terminal domain-containing protein</fullName>
    </recommendedName>
</protein>
<name>A0A5P1E8V9_ASPOF</name>
<gene>
    <name evidence="10" type="ORF">A4U43_C07F2300</name>
</gene>
<dbReference type="InterPro" id="IPR047196">
    <property type="entry name" value="YidC_ALB_C"/>
</dbReference>
<feature type="transmembrane region" description="Helical" evidence="8">
    <location>
        <begin position="51"/>
        <end position="72"/>
    </location>
</feature>
<comment type="subcellular location">
    <subcellularLocation>
        <location evidence="1 6">Membrane</location>
        <topology evidence="1 6">Multi-pass membrane protein</topology>
    </subcellularLocation>
</comment>
<feature type="region of interest" description="Disordered" evidence="7">
    <location>
        <begin position="325"/>
        <end position="374"/>
    </location>
</feature>
<keyword evidence="5 8" id="KW-0472">Membrane</keyword>
<dbReference type="PANTHER" id="PTHR12428">
    <property type="entry name" value="OXA1"/>
    <property type="match status" value="1"/>
</dbReference>
<dbReference type="EMBL" id="CM007387">
    <property type="protein sequence ID" value="ONK62282.1"/>
    <property type="molecule type" value="Genomic_DNA"/>
</dbReference>
<dbReference type="GO" id="GO:0009535">
    <property type="term" value="C:chloroplast thylakoid membrane"/>
    <property type="evidence" value="ECO:0007669"/>
    <property type="project" value="TreeGrafter"/>
</dbReference>
<feature type="compositionally biased region" description="Polar residues" evidence="7">
    <location>
        <begin position="348"/>
        <end position="357"/>
    </location>
</feature>
<keyword evidence="11" id="KW-1185">Reference proteome</keyword>
<evidence type="ECO:0000256" key="7">
    <source>
        <dbReference type="SAM" id="MobiDB-lite"/>
    </source>
</evidence>
<reference evidence="11" key="1">
    <citation type="journal article" date="2017" name="Nat. Commun.">
        <title>The asparagus genome sheds light on the origin and evolution of a young Y chromosome.</title>
        <authorList>
            <person name="Harkess A."/>
            <person name="Zhou J."/>
            <person name="Xu C."/>
            <person name="Bowers J.E."/>
            <person name="Van der Hulst R."/>
            <person name="Ayyampalayam S."/>
            <person name="Mercati F."/>
            <person name="Riccardi P."/>
            <person name="McKain M.R."/>
            <person name="Kakrana A."/>
            <person name="Tang H."/>
            <person name="Ray J."/>
            <person name="Groenendijk J."/>
            <person name="Arikit S."/>
            <person name="Mathioni S.M."/>
            <person name="Nakano M."/>
            <person name="Shan H."/>
            <person name="Telgmann-Rauber A."/>
            <person name="Kanno A."/>
            <person name="Yue Z."/>
            <person name="Chen H."/>
            <person name="Li W."/>
            <person name="Chen Y."/>
            <person name="Xu X."/>
            <person name="Zhang Y."/>
            <person name="Luo S."/>
            <person name="Chen H."/>
            <person name="Gao J."/>
            <person name="Mao Z."/>
            <person name="Pires J.C."/>
            <person name="Luo M."/>
            <person name="Kudrna D."/>
            <person name="Wing R.A."/>
            <person name="Meyers B.C."/>
            <person name="Yi K."/>
            <person name="Kong H."/>
            <person name="Lavrijsen P."/>
            <person name="Sunseri F."/>
            <person name="Falavigna A."/>
            <person name="Ye Y."/>
            <person name="Leebens-Mack J.H."/>
            <person name="Chen G."/>
        </authorList>
    </citation>
    <scope>NUCLEOTIDE SEQUENCE [LARGE SCALE GENOMIC DNA]</scope>
    <source>
        <strain evidence="11">cv. DH0086</strain>
    </source>
</reference>
<feature type="compositionally biased region" description="Acidic residues" evidence="7">
    <location>
        <begin position="330"/>
        <end position="345"/>
    </location>
</feature>